<dbReference type="Proteomes" id="UP001601422">
    <property type="component" value="Unassembled WGS sequence"/>
</dbReference>
<reference evidence="3 4" key="1">
    <citation type="submission" date="2024-10" db="EMBL/GenBank/DDBJ databases">
        <title>The Natural Products Discovery Center: Release of the First 8490 Sequenced Strains for Exploring Actinobacteria Biosynthetic Diversity.</title>
        <authorList>
            <person name="Kalkreuter E."/>
            <person name="Kautsar S.A."/>
            <person name="Yang D."/>
            <person name="Bader C.D."/>
            <person name="Teijaro C.N."/>
            <person name="Fluegel L."/>
            <person name="Davis C.M."/>
            <person name="Simpson J.R."/>
            <person name="Lauterbach L."/>
            <person name="Steele A.D."/>
            <person name="Gui C."/>
            <person name="Meng S."/>
            <person name="Li G."/>
            <person name="Viehrig K."/>
            <person name="Ye F."/>
            <person name="Su P."/>
            <person name="Kiefer A.F."/>
            <person name="Nichols A."/>
            <person name="Cepeda A.J."/>
            <person name="Yan W."/>
            <person name="Fan B."/>
            <person name="Jiang Y."/>
            <person name="Adhikari A."/>
            <person name="Zheng C.-J."/>
            <person name="Schuster L."/>
            <person name="Cowan T.M."/>
            <person name="Smanski M.J."/>
            <person name="Chevrette M.G."/>
            <person name="De Carvalho L.P.S."/>
            <person name="Shen B."/>
        </authorList>
    </citation>
    <scope>NUCLEOTIDE SEQUENCE [LARGE SCALE GENOMIC DNA]</scope>
    <source>
        <strain evidence="3 4">NPDC005497</strain>
    </source>
</reference>
<comment type="caution">
    <text evidence="3">The sequence shown here is derived from an EMBL/GenBank/DDBJ whole genome shotgun (WGS) entry which is preliminary data.</text>
</comment>
<evidence type="ECO:0000256" key="1">
    <source>
        <dbReference type="SAM" id="MobiDB-lite"/>
    </source>
</evidence>
<name>A0ABW6MPR4_9ACTN</name>
<dbReference type="PROSITE" id="PS50835">
    <property type="entry name" value="IG_LIKE"/>
    <property type="match status" value="1"/>
</dbReference>
<sequence>MTAHDDDRTAAQTDDERTEVLSSAGERTEVLSSVGERTAVLGPVGERTEVLSSVGEQTAVLSSVGEQTAVLSPAGESTAVLGPAGERPEAPGRPADRTRTPEVDAEYSATVLASHWIQRPGADETLVEQAATQKASALPTPPDRVEGTVLRFGPGVTAAVHHRTHRTLPVVPPPPAPRERRLRRHALPALVVLCVLAFLAWQRLGPPLSVSTVTVTARPTSLGCDGTADLVALVTTNGRPGTLSYRWIRSDGTASGVLKEVLAQGQRQARLHLRWTFQGTGHRTARAELRILSGTPRTGTTGFTYDCS</sequence>
<dbReference type="EMBL" id="JBIAJP010000001">
    <property type="protein sequence ID" value="MFF0003039.1"/>
    <property type="molecule type" value="Genomic_DNA"/>
</dbReference>
<protein>
    <recommendedName>
        <fullName evidence="2">Ig-like domain-containing protein</fullName>
    </recommendedName>
</protein>
<evidence type="ECO:0000313" key="3">
    <source>
        <dbReference type="EMBL" id="MFF0003039.1"/>
    </source>
</evidence>
<proteinExistence type="predicted"/>
<feature type="domain" description="Ig-like" evidence="2">
    <location>
        <begin position="206"/>
        <end position="308"/>
    </location>
</feature>
<feature type="compositionally biased region" description="Basic and acidic residues" evidence="1">
    <location>
        <begin position="86"/>
        <end position="102"/>
    </location>
</feature>
<feature type="region of interest" description="Disordered" evidence="1">
    <location>
        <begin position="1"/>
        <end position="30"/>
    </location>
</feature>
<dbReference type="RefSeq" id="WP_389825809.1">
    <property type="nucleotide sequence ID" value="NZ_JBIAJP010000001.1"/>
</dbReference>
<dbReference type="InterPro" id="IPR007110">
    <property type="entry name" value="Ig-like_dom"/>
</dbReference>
<evidence type="ECO:0000259" key="2">
    <source>
        <dbReference type="PROSITE" id="PS50835"/>
    </source>
</evidence>
<feature type="compositionally biased region" description="Basic and acidic residues" evidence="1">
    <location>
        <begin position="1"/>
        <end position="19"/>
    </location>
</feature>
<keyword evidence="4" id="KW-1185">Reference proteome</keyword>
<organism evidence="3 4">
    <name type="scientific">Streptomyces tibetensis</name>
    <dbReference type="NCBI Taxonomy" id="2382123"/>
    <lineage>
        <taxon>Bacteria</taxon>
        <taxon>Bacillati</taxon>
        <taxon>Actinomycetota</taxon>
        <taxon>Actinomycetes</taxon>
        <taxon>Kitasatosporales</taxon>
        <taxon>Streptomycetaceae</taxon>
        <taxon>Streptomyces</taxon>
    </lineage>
</organism>
<evidence type="ECO:0000313" key="4">
    <source>
        <dbReference type="Proteomes" id="UP001601422"/>
    </source>
</evidence>
<gene>
    <name evidence="3" type="ORF">ACFYQT_06230</name>
</gene>
<accession>A0ABW6MPR4</accession>
<feature type="region of interest" description="Disordered" evidence="1">
    <location>
        <begin position="68"/>
        <end position="103"/>
    </location>
</feature>